<name>A0A9Q3JZR6_9BASI</name>
<reference evidence="1" key="1">
    <citation type="submission" date="2021-03" db="EMBL/GenBank/DDBJ databases">
        <title>Draft genome sequence of rust myrtle Austropuccinia psidii MF-1, a brazilian biotype.</title>
        <authorList>
            <person name="Quecine M.C."/>
            <person name="Pachon D.M.R."/>
            <person name="Bonatelli M.L."/>
            <person name="Correr F.H."/>
            <person name="Franceschini L.M."/>
            <person name="Leite T.F."/>
            <person name="Margarido G.R.A."/>
            <person name="Almeida C.A."/>
            <person name="Ferrarezi J.A."/>
            <person name="Labate C.A."/>
        </authorList>
    </citation>
    <scope>NUCLEOTIDE SEQUENCE</scope>
    <source>
        <strain evidence="1">MF-1</strain>
    </source>
</reference>
<organism evidence="1 2">
    <name type="scientific">Austropuccinia psidii MF-1</name>
    <dbReference type="NCBI Taxonomy" id="1389203"/>
    <lineage>
        <taxon>Eukaryota</taxon>
        <taxon>Fungi</taxon>
        <taxon>Dikarya</taxon>
        <taxon>Basidiomycota</taxon>
        <taxon>Pucciniomycotina</taxon>
        <taxon>Pucciniomycetes</taxon>
        <taxon>Pucciniales</taxon>
        <taxon>Sphaerophragmiaceae</taxon>
        <taxon>Austropuccinia</taxon>
    </lineage>
</organism>
<gene>
    <name evidence="1" type="ORF">O181_112063</name>
</gene>
<evidence type="ECO:0000313" key="1">
    <source>
        <dbReference type="EMBL" id="MBW0572348.1"/>
    </source>
</evidence>
<sequence>MMNVSQPSDSNLSYDEMLHTLFSNNIDTTTSSSYQANHRSTILLDLFSIPNSINEVQESYDLFSFLRSKQTAQTPDTIQNHKSPIQPPNKINRTPFQLGKCLLPIPPQHKHFLKTISEILNTPNMNFCTSQRDLQPMNPPPAFIQFSMNNLPTQIQSISPLLSSELTHISHEEFSLNHHCIKNIISTSLCETEKHPISV</sequence>
<proteinExistence type="predicted"/>
<protein>
    <submittedName>
        <fullName evidence="1">Uncharacterized protein</fullName>
    </submittedName>
</protein>
<dbReference type="Proteomes" id="UP000765509">
    <property type="component" value="Unassembled WGS sequence"/>
</dbReference>
<accession>A0A9Q3JZR6</accession>
<keyword evidence="2" id="KW-1185">Reference proteome</keyword>
<dbReference type="EMBL" id="AVOT02089939">
    <property type="protein sequence ID" value="MBW0572348.1"/>
    <property type="molecule type" value="Genomic_DNA"/>
</dbReference>
<comment type="caution">
    <text evidence="1">The sequence shown here is derived from an EMBL/GenBank/DDBJ whole genome shotgun (WGS) entry which is preliminary data.</text>
</comment>
<evidence type="ECO:0000313" key="2">
    <source>
        <dbReference type="Proteomes" id="UP000765509"/>
    </source>
</evidence>
<dbReference type="AlphaFoldDB" id="A0A9Q3JZR6"/>